<dbReference type="InterPro" id="IPR058831">
    <property type="entry name" value="LolA-like_dom_2nd"/>
</dbReference>
<sequence length="993" mass="110881">MQGTTCQVGVLAALHTLAVFLLGLSSNVQAQPFCSEGSASAPVTLRSIVKSSFTAEIYSVDVKAGKATHGHEHYSSEAKISAVYLSSPDSSAYSRFQIYNRQSKTGVSNLGGGGCRADNSEPTFGLMSWRVAKTRSVSYVGTVEVAGETLHNWRACYQDKDFDYKEDLYITQTNDKWGNAVGDDYIPVKMVLWKRNKKTRERSQQNNYFLRFDARDDNDYDFRGDLTPPIGNTCDGYPSASVPQLPESIIYTSEPTDVPQKPVTYILDNDRQLIIMKSELENRPDQYRDVDSYKLGVNFQIPDTEGNRCLISPYAVFGDRELNRSLSYSDSYLTKPFESVQYFIGNTEGFTYNGEHTVRGIPCRVFSKFYEDYRGAGEITVVLYFNAPNLKFDSPVGGRGSTASVLIKKDVWKDGKVIYEHNIFNFGPLDYSRLEYDPLDISECEDMMGAVEFALLFDKDTGLAKDSKKFQELEQLKRSMKSELASTAGVDELRVHIIDVLWESDKLMAQVRLLGPLTERAYFSVVEGSILDRSDVPDDKFITETSWGKSYCERRAEREDEANFGSYCADTDVCTIYKDITLSDLSVNKGCEGFFLGKNKVKSEALDDAWSKVEEAVDSGKFQVKGYKASKVSKIDPSTLHNQTSPSIQKYEKIPGASLYDVVKTVKYSSLLDCTETCTTSFSYNCQGFTFCEEEQVCQHSVRPENKYGVKKDSDKKCDVYLRKHLTDFTAMETTSVAIDKEMVFEKVRDPNICARLCLDLNDFRCESFDFCTLDDGGGSGTCSLFRKHYFDVAESSQTVVLPHTKCTHYSRNYLGDYDRKDGVTSLAVKKRIRQLSPDNCAQSCSTLDTSGEARCTMFQFCVVDGICEFVDESSFTGDASRRMQKLEPKSGCATFSLKKDLYLTHSRSIALRASAAKAISSKLGGSGGMQGQYGPGAMAGLALVMLALGVGLLFLGLFLWTRYQNNGEIGCFPRGGEGKEMSMKFSKADFDC</sequence>
<reference evidence="4" key="1">
    <citation type="journal article" date="2023" name="G3 (Bethesda)">
        <title>A reference genome for the long-term kleptoplast-retaining sea slug Elysia crispata morphotype clarki.</title>
        <authorList>
            <person name="Eastman K.E."/>
            <person name="Pendleton A.L."/>
            <person name="Shaikh M.A."/>
            <person name="Suttiyut T."/>
            <person name="Ogas R."/>
            <person name="Tomko P."/>
            <person name="Gavelis G."/>
            <person name="Widhalm J.R."/>
            <person name="Wisecaver J.H."/>
        </authorList>
    </citation>
    <scope>NUCLEOTIDE SEQUENCE</scope>
    <source>
        <strain evidence="4">ECLA1</strain>
    </source>
</reference>
<evidence type="ECO:0000259" key="3">
    <source>
        <dbReference type="PROSITE" id="PS50948"/>
    </source>
</evidence>
<evidence type="ECO:0000256" key="2">
    <source>
        <dbReference type="SAM" id="SignalP"/>
    </source>
</evidence>
<evidence type="ECO:0000256" key="1">
    <source>
        <dbReference type="SAM" id="Phobius"/>
    </source>
</evidence>
<keyword evidence="1" id="KW-0472">Membrane</keyword>
<protein>
    <recommendedName>
        <fullName evidence="3">Apple domain-containing protein</fullName>
    </recommendedName>
</protein>
<dbReference type="Proteomes" id="UP001283361">
    <property type="component" value="Unassembled WGS sequence"/>
</dbReference>
<dbReference type="SMART" id="SM00473">
    <property type="entry name" value="PAN_AP"/>
    <property type="match status" value="2"/>
</dbReference>
<dbReference type="AlphaFoldDB" id="A0AAE1D9I1"/>
<proteinExistence type="predicted"/>
<feature type="transmembrane region" description="Helical" evidence="1">
    <location>
        <begin position="939"/>
        <end position="961"/>
    </location>
</feature>
<dbReference type="PANTHER" id="PTHR36902">
    <property type="entry name" value="ENRICHED IN SURFACE-LABELED PROTEOME PROTEIN 9"/>
    <property type="match status" value="1"/>
</dbReference>
<dbReference type="InterPro" id="IPR003609">
    <property type="entry name" value="Pan_app"/>
</dbReference>
<accession>A0AAE1D9I1</accession>
<organism evidence="4 5">
    <name type="scientific">Elysia crispata</name>
    <name type="common">lettuce slug</name>
    <dbReference type="NCBI Taxonomy" id="231223"/>
    <lineage>
        <taxon>Eukaryota</taxon>
        <taxon>Metazoa</taxon>
        <taxon>Spiralia</taxon>
        <taxon>Lophotrochozoa</taxon>
        <taxon>Mollusca</taxon>
        <taxon>Gastropoda</taxon>
        <taxon>Heterobranchia</taxon>
        <taxon>Euthyneura</taxon>
        <taxon>Panpulmonata</taxon>
        <taxon>Sacoglossa</taxon>
        <taxon>Placobranchoidea</taxon>
        <taxon>Plakobranchidae</taxon>
        <taxon>Elysia</taxon>
    </lineage>
</organism>
<feature type="chain" id="PRO_5042245434" description="Apple domain-containing protein" evidence="2">
    <location>
        <begin position="31"/>
        <end position="993"/>
    </location>
</feature>
<evidence type="ECO:0000313" key="4">
    <source>
        <dbReference type="EMBL" id="KAK3761715.1"/>
    </source>
</evidence>
<keyword evidence="5" id="KW-1185">Reference proteome</keyword>
<evidence type="ECO:0000313" key="5">
    <source>
        <dbReference type="Proteomes" id="UP001283361"/>
    </source>
</evidence>
<dbReference type="PANTHER" id="PTHR36902:SF1">
    <property type="entry name" value="ENRICHED IN SURFACE-LABELED PROTEOME PROTEIN 9"/>
    <property type="match status" value="1"/>
</dbReference>
<name>A0AAE1D9I1_9GAST</name>
<dbReference type="SUPFAM" id="SSF57414">
    <property type="entry name" value="Hairpin loop containing domain-like"/>
    <property type="match status" value="1"/>
</dbReference>
<dbReference type="Pfam" id="PF25898">
    <property type="entry name" value="LolA_2nd_metazoa"/>
    <property type="match status" value="1"/>
</dbReference>
<feature type="domain" description="Apple" evidence="3">
    <location>
        <begin position="644"/>
        <end position="725"/>
    </location>
</feature>
<feature type="signal peptide" evidence="2">
    <location>
        <begin position="1"/>
        <end position="30"/>
    </location>
</feature>
<keyword evidence="1" id="KW-1133">Transmembrane helix</keyword>
<dbReference type="PROSITE" id="PS50948">
    <property type="entry name" value="PAN"/>
    <property type="match status" value="1"/>
</dbReference>
<keyword evidence="2" id="KW-0732">Signal</keyword>
<keyword evidence="1" id="KW-0812">Transmembrane</keyword>
<dbReference type="Gene3D" id="3.50.4.10">
    <property type="entry name" value="Hepatocyte Growth Factor"/>
    <property type="match status" value="3"/>
</dbReference>
<comment type="caution">
    <text evidence="4">The sequence shown here is derived from an EMBL/GenBank/DDBJ whole genome shotgun (WGS) entry which is preliminary data.</text>
</comment>
<gene>
    <name evidence="4" type="ORF">RRG08_016147</name>
</gene>
<dbReference type="EMBL" id="JAWDGP010004851">
    <property type="protein sequence ID" value="KAK3761715.1"/>
    <property type="molecule type" value="Genomic_DNA"/>
</dbReference>